<sequence length="164" mass="17498">MDNHADLSTGEWSTPRSAAAALVVGGALLVVLGVVAASDPAGTVLMCLAGILLLGFGAYAWTIRPRLSVSSGPILHIRTLSGTRHCAPAQIEQIKVLDIRRIGRRSGQLEIDVIPDDGPPHDPDDPALRLDTKLYVFGRWDLGATPSEVAEQLRRAGFDVDDAR</sequence>
<name>H5TUG8_GORO1</name>
<keyword evidence="1" id="KW-1133">Transmembrane helix</keyword>
<keyword evidence="1" id="KW-0812">Transmembrane</keyword>
<proteinExistence type="predicted"/>
<comment type="caution">
    <text evidence="2">The sequence shown here is derived from an EMBL/GenBank/DDBJ whole genome shotgun (WGS) entry which is preliminary data.</text>
</comment>
<dbReference type="AlphaFoldDB" id="H5TUG8"/>
<evidence type="ECO:0000256" key="1">
    <source>
        <dbReference type="SAM" id="Phobius"/>
    </source>
</evidence>
<evidence type="ECO:0008006" key="4">
    <source>
        <dbReference type="Google" id="ProtNLM"/>
    </source>
</evidence>
<feature type="transmembrane region" description="Helical" evidence="1">
    <location>
        <begin position="18"/>
        <end position="37"/>
    </location>
</feature>
<protein>
    <recommendedName>
        <fullName evidence="4">PH domain-containing protein</fullName>
    </recommendedName>
</protein>
<dbReference type="STRING" id="1108044.GOOTI_266_00150"/>
<organism evidence="2 3">
    <name type="scientific">Gordonia otitidis (strain DSM 44809 / CCUG 52243 / JCM 12355 / NBRC 100426 / IFM 10032)</name>
    <dbReference type="NCBI Taxonomy" id="1108044"/>
    <lineage>
        <taxon>Bacteria</taxon>
        <taxon>Bacillati</taxon>
        <taxon>Actinomycetota</taxon>
        <taxon>Actinomycetes</taxon>
        <taxon>Mycobacteriales</taxon>
        <taxon>Gordoniaceae</taxon>
        <taxon>Gordonia</taxon>
    </lineage>
</organism>
<accession>H5TUG8</accession>
<gene>
    <name evidence="2" type="ORF">GOOTI_266_00150</name>
</gene>
<evidence type="ECO:0000313" key="2">
    <source>
        <dbReference type="EMBL" id="GAB37126.1"/>
    </source>
</evidence>
<dbReference type="EMBL" id="BAFB01000266">
    <property type="protein sequence ID" value="GAB37126.1"/>
    <property type="molecule type" value="Genomic_DNA"/>
</dbReference>
<keyword evidence="3" id="KW-1185">Reference proteome</keyword>
<evidence type="ECO:0000313" key="3">
    <source>
        <dbReference type="Proteomes" id="UP000005038"/>
    </source>
</evidence>
<dbReference type="RefSeq" id="WP_007241279.1">
    <property type="nucleotide sequence ID" value="NZ_BAFB01000266.1"/>
</dbReference>
<keyword evidence="1" id="KW-0472">Membrane</keyword>
<dbReference type="Proteomes" id="UP000005038">
    <property type="component" value="Unassembled WGS sequence"/>
</dbReference>
<reference evidence="2" key="1">
    <citation type="submission" date="2012-02" db="EMBL/GenBank/DDBJ databases">
        <title>Whole genome shotgun sequence of Gordonia otitidis NBRC 100426.</title>
        <authorList>
            <person name="Yoshida I."/>
            <person name="Hosoyama A."/>
            <person name="Tsuchikane K."/>
            <person name="Katsumata H."/>
            <person name="Yamazaki S."/>
            <person name="Fujita N."/>
        </authorList>
    </citation>
    <scope>NUCLEOTIDE SEQUENCE [LARGE SCALE GENOMIC DNA]</scope>
    <source>
        <strain evidence="2">NBRC 100426</strain>
    </source>
</reference>
<feature type="transmembrane region" description="Helical" evidence="1">
    <location>
        <begin position="43"/>
        <end position="61"/>
    </location>
</feature>
<dbReference type="OrthoDB" id="4381453at2"/>